<evidence type="ECO:0000313" key="1">
    <source>
        <dbReference type="EMBL" id="SFB91501.1"/>
    </source>
</evidence>
<gene>
    <name evidence="1" type="ORF">SAMN05660443_0907</name>
</gene>
<dbReference type="Proteomes" id="UP000199058">
    <property type="component" value="Unassembled WGS sequence"/>
</dbReference>
<evidence type="ECO:0008006" key="3">
    <source>
        <dbReference type="Google" id="ProtNLM"/>
    </source>
</evidence>
<dbReference type="STRING" id="1122252.SAMN05660443_0907"/>
<keyword evidence="2" id="KW-1185">Reference proteome</keyword>
<sequence length="174" mass="19650">MEVFGWLLLAAILVLSPLSWIKPSPGQKKLAVLREEARKLGIKVTLTPLKLKDGSKLQGAAYRWLRPPEAPVMPGYLCLLRKDTEVAQPPGEPWDEDWKLIQGQRSFLTEAQQQALNAWLAELPHNVFALEWGSATLALWWDERKAADILPSWHQTAQALLALPCKKPGESNWR</sequence>
<organism evidence="1 2">
    <name type="scientific">Marinospirillum celere</name>
    <dbReference type="NCBI Taxonomy" id="1122252"/>
    <lineage>
        <taxon>Bacteria</taxon>
        <taxon>Pseudomonadati</taxon>
        <taxon>Pseudomonadota</taxon>
        <taxon>Gammaproteobacteria</taxon>
        <taxon>Oceanospirillales</taxon>
        <taxon>Oceanospirillaceae</taxon>
        <taxon>Marinospirillum</taxon>
    </lineage>
</organism>
<name>A0A1I1EWU5_9GAMM</name>
<dbReference type="EMBL" id="FOLH01000001">
    <property type="protein sequence ID" value="SFB91501.1"/>
    <property type="molecule type" value="Genomic_DNA"/>
</dbReference>
<protein>
    <recommendedName>
        <fullName evidence="3">Preprotein translocase subunit YajC</fullName>
    </recommendedName>
</protein>
<accession>A0A1I1EWU5</accession>
<reference evidence="1 2" key="1">
    <citation type="submission" date="2016-10" db="EMBL/GenBank/DDBJ databases">
        <authorList>
            <person name="de Groot N.N."/>
        </authorList>
    </citation>
    <scope>NUCLEOTIDE SEQUENCE [LARGE SCALE GENOMIC DNA]</scope>
    <source>
        <strain evidence="1 2">DSM 18438</strain>
    </source>
</reference>
<proteinExistence type="predicted"/>
<dbReference type="AlphaFoldDB" id="A0A1I1EWU5"/>
<evidence type="ECO:0000313" key="2">
    <source>
        <dbReference type="Proteomes" id="UP000199058"/>
    </source>
</evidence>